<keyword evidence="3" id="KW-1185">Reference proteome</keyword>
<organism evidence="2 3">
    <name type="scientific">Acidipila rosea</name>
    <dbReference type="NCBI Taxonomy" id="768535"/>
    <lineage>
        <taxon>Bacteria</taxon>
        <taxon>Pseudomonadati</taxon>
        <taxon>Acidobacteriota</taxon>
        <taxon>Terriglobia</taxon>
        <taxon>Terriglobales</taxon>
        <taxon>Acidobacteriaceae</taxon>
        <taxon>Acidipila</taxon>
    </lineage>
</organism>
<sequence length="57" mass="5500">MISPVASSAVVSQVQTAQAAASAVQTQQAALQPDSVNISQQGKAAAAAGHDGDGDGH</sequence>
<comment type="caution">
    <text evidence="2">The sequence shown here is derived from an EMBL/GenBank/DDBJ whole genome shotgun (WGS) entry which is preliminary data.</text>
</comment>
<evidence type="ECO:0000256" key="1">
    <source>
        <dbReference type="SAM" id="MobiDB-lite"/>
    </source>
</evidence>
<dbReference type="Proteomes" id="UP000295210">
    <property type="component" value="Unassembled WGS sequence"/>
</dbReference>
<dbReference type="AlphaFoldDB" id="A0A4R1L5R3"/>
<protein>
    <submittedName>
        <fullName evidence="2">Uncharacterized protein</fullName>
    </submittedName>
</protein>
<reference evidence="2 3" key="1">
    <citation type="submission" date="2019-03" db="EMBL/GenBank/DDBJ databases">
        <title>Genomic Encyclopedia of Type Strains, Phase IV (KMG-IV): sequencing the most valuable type-strain genomes for metagenomic binning, comparative biology and taxonomic classification.</title>
        <authorList>
            <person name="Goeker M."/>
        </authorList>
    </citation>
    <scope>NUCLEOTIDE SEQUENCE [LARGE SCALE GENOMIC DNA]</scope>
    <source>
        <strain evidence="2 3">DSM 103428</strain>
    </source>
</reference>
<proteinExistence type="predicted"/>
<accession>A0A4R1L5R3</accession>
<evidence type="ECO:0000313" key="2">
    <source>
        <dbReference type="EMBL" id="TCK72517.1"/>
    </source>
</evidence>
<evidence type="ECO:0000313" key="3">
    <source>
        <dbReference type="Proteomes" id="UP000295210"/>
    </source>
</evidence>
<gene>
    <name evidence="2" type="ORF">C7378_2099</name>
</gene>
<dbReference type="EMBL" id="SMGK01000003">
    <property type="protein sequence ID" value="TCK72517.1"/>
    <property type="molecule type" value="Genomic_DNA"/>
</dbReference>
<feature type="region of interest" description="Disordered" evidence="1">
    <location>
        <begin position="36"/>
        <end position="57"/>
    </location>
</feature>
<name>A0A4R1L5R3_9BACT</name>